<dbReference type="Proteomes" id="UP001551584">
    <property type="component" value="Unassembled WGS sequence"/>
</dbReference>
<feature type="domain" description="Transposase IS4-like" evidence="1">
    <location>
        <begin position="96"/>
        <end position="243"/>
    </location>
</feature>
<evidence type="ECO:0000259" key="2">
    <source>
        <dbReference type="Pfam" id="PF13340"/>
    </source>
</evidence>
<dbReference type="NCBIfam" id="NF033580">
    <property type="entry name" value="transpos_IS5_3"/>
    <property type="match status" value="1"/>
</dbReference>
<dbReference type="InterPro" id="IPR002559">
    <property type="entry name" value="Transposase_11"/>
</dbReference>
<gene>
    <name evidence="3" type="ORF">AB0D95_04900</name>
</gene>
<evidence type="ECO:0000259" key="1">
    <source>
        <dbReference type="Pfam" id="PF01609"/>
    </source>
</evidence>
<sequence length="264" mass="29378">MVPDGLWEIARPLIPEQRRRPPGGGTQDTADETVFAAIVHVLVSGCVWRSLTPCFEVSKSTVHRRFPIWSRAGVLGRLHEAVLHRLDDAGLLGVSGVVLDTVHVRAKKGGEHTGSSPVDRGKPGSTMHVLSDANGLPVLVGVSAGNVHGSEGLKPMVEGHRTRHAPHRGRHFKPRRLHADKAYDRAELRRWLRGKRIGVRIARKGIEPGERLGRRRRVVERTMSWLSGYRRLSPRYERDPRNYPGFPGLAAALCCCKRLVRLTT</sequence>
<reference evidence="3 4" key="1">
    <citation type="submission" date="2024-06" db="EMBL/GenBank/DDBJ databases">
        <title>The Natural Products Discovery Center: Release of the First 8490 Sequenced Strains for Exploring Actinobacteria Biosynthetic Diversity.</title>
        <authorList>
            <person name="Kalkreuter E."/>
            <person name="Kautsar S.A."/>
            <person name="Yang D."/>
            <person name="Bader C.D."/>
            <person name="Teijaro C.N."/>
            <person name="Fluegel L."/>
            <person name="Davis C.M."/>
            <person name="Simpson J.R."/>
            <person name="Lauterbach L."/>
            <person name="Steele A.D."/>
            <person name="Gui C."/>
            <person name="Meng S."/>
            <person name="Li G."/>
            <person name="Viehrig K."/>
            <person name="Ye F."/>
            <person name="Su P."/>
            <person name="Kiefer A.F."/>
            <person name="Nichols A."/>
            <person name="Cepeda A.J."/>
            <person name="Yan W."/>
            <person name="Fan B."/>
            <person name="Jiang Y."/>
            <person name="Adhikari A."/>
            <person name="Zheng C.-J."/>
            <person name="Schuster L."/>
            <person name="Cowan T.M."/>
            <person name="Smanski M.J."/>
            <person name="Chevrette M.G."/>
            <person name="De Carvalho L.P.S."/>
            <person name="Shen B."/>
        </authorList>
    </citation>
    <scope>NUCLEOTIDE SEQUENCE [LARGE SCALE GENOMIC DNA]</scope>
    <source>
        <strain evidence="3 4">NPDC048117</strain>
    </source>
</reference>
<dbReference type="Pfam" id="PF01609">
    <property type="entry name" value="DDE_Tnp_1"/>
    <property type="match status" value="1"/>
</dbReference>
<feature type="domain" description="Insertion element IS402-like" evidence="2">
    <location>
        <begin position="3"/>
        <end position="79"/>
    </location>
</feature>
<protein>
    <submittedName>
        <fullName evidence="3">IS5 family transposase</fullName>
    </submittedName>
</protein>
<organism evidence="3 4">
    <name type="scientific">Streptomyces chilikensis</name>
    <dbReference type="NCBI Taxonomy" id="1194079"/>
    <lineage>
        <taxon>Bacteria</taxon>
        <taxon>Bacillati</taxon>
        <taxon>Actinomycetota</taxon>
        <taxon>Actinomycetes</taxon>
        <taxon>Kitasatosporales</taxon>
        <taxon>Streptomycetaceae</taxon>
        <taxon>Streptomyces</taxon>
    </lineage>
</organism>
<proteinExistence type="predicted"/>
<dbReference type="InterPro" id="IPR025161">
    <property type="entry name" value="IS402-like_dom"/>
</dbReference>
<dbReference type="PANTHER" id="PTHR30007">
    <property type="entry name" value="PHP DOMAIN PROTEIN"/>
    <property type="match status" value="1"/>
</dbReference>
<dbReference type="RefSeq" id="WP_359269068.1">
    <property type="nucleotide sequence ID" value="NZ_JBEZNA010000006.1"/>
</dbReference>
<name>A0ABV3EK84_9ACTN</name>
<comment type="caution">
    <text evidence="3">The sequence shown here is derived from an EMBL/GenBank/DDBJ whole genome shotgun (WGS) entry which is preliminary data.</text>
</comment>
<evidence type="ECO:0000313" key="4">
    <source>
        <dbReference type="Proteomes" id="UP001551584"/>
    </source>
</evidence>
<dbReference type="Pfam" id="PF13340">
    <property type="entry name" value="DUF4096"/>
    <property type="match status" value="1"/>
</dbReference>
<accession>A0ABV3EK84</accession>
<keyword evidence="4" id="KW-1185">Reference proteome</keyword>
<evidence type="ECO:0000313" key="3">
    <source>
        <dbReference type="EMBL" id="MEU9576607.1"/>
    </source>
</evidence>
<dbReference type="EMBL" id="JBEZNA010000006">
    <property type="protein sequence ID" value="MEU9576607.1"/>
    <property type="molecule type" value="Genomic_DNA"/>
</dbReference>